<proteinExistence type="predicted"/>
<evidence type="ECO:0000256" key="2">
    <source>
        <dbReference type="ARBA" id="ARBA00023125"/>
    </source>
</evidence>
<reference evidence="6" key="1">
    <citation type="submission" date="2019-07" db="EMBL/GenBank/DDBJ databases">
        <title>KPC-2 carbapenem resistent Enterobacterales isolates from Germany.</title>
        <authorList>
            <person name="Yao Y."/>
            <person name="Falgenhauer L."/>
            <person name="Imirzalioglu C."/>
            <person name="Chakraborty T."/>
        </authorList>
    </citation>
    <scope>NUCLEOTIDE SEQUENCE</scope>
    <source>
        <strain evidence="6">CA13304</strain>
    </source>
</reference>
<feature type="compositionally biased region" description="Basic and acidic residues" evidence="4">
    <location>
        <begin position="8"/>
        <end position="20"/>
    </location>
</feature>
<evidence type="ECO:0000256" key="3">
    <source>
        <dbReference type="ARBA" id="ARBA00023163"/>
    </source>
</evidence>
<accession>A0A8I0MI32</accession>
<dbReference type="InterPro" id="IPR000485">
    <property type="entry name" value="AsnC-type_HTH_dom"/>
</dbReference>
<dbReference type="AlphaFoldDB" id="A0A8I0MI32"/>
<dbReference type="EMBL" id="VKME01000007">
    <property type="protein sequence ID" value="MBE0127312.1"/>
    <property type="molecule type" value="Genomic_DNA"/>
</dbReference>
<protein>
    <submittedName>
        <fullName evidence="6">Lrp/AsnC family transcriptional regulator</fullName>
    </submittedName>
</protein>
<evidence type="ECO:0000313" key="6">
    <source>
        <dbReference type="EMBL" id="MBE0127312.1"/>
    </source>
</evidence>
<organism evidence="6 7">
    <name type="scientific">Citrobacter amalonaticus</name>
    <dbReference type="NCBI Taxonomy" id="35703"/>
    <lineage>
        <taxon>Bacteria</taxon>
        <taxon>Pseudomonadati</taxon>
        <taxon>Pseudomonadota</taxon>
        <taxon>Gammaproteobacteria</taxon>
        <taxon>Enterobacterales</taxon>
        <taxon>Enterobacteriaceae</taxon>
        <taxon>Citrobacter</taxon>
    </lineage>
</organism>
<dbReference type="InterPro" id="IPR019885">
    <property type="entry name" value="Tscrpt_reg_HTH_AsnC-type_CS"/>
</dbReference>
<dbReference type="PANTHER" id="PTHR30154:SF53">
    <property type="entry name" value="HTH-TYPE TRANSCRIPTIONAL REGULATOR LRPC"/>
    <property type="match status" value="1"/>
</dbReference>
<dbReference type="GO" id="GO:0005829">
    <property type="term" value="C:cytosol"/>
    <property type="evidence" value="ECO:0007669"/>
    <property type="project" value="TreeGrafter"/>
</dbReference>
<dbReference type="SUPFAM" id="SSF54909">
    <property type="entry name" value="Dimeric alpha+beta barrel"/>
    <property type="match status" value="1"/>
</dbReference>
<evidence type="ECO:0000256" key="1">
    <source>
        <dbReference type="ARBA" id="ARBA00023015"/>
    </source>
</evidence>
<dbReference type="CDD" id="cd00090">
    <property type="entry name" value="HTH_ARSR"/>
    <property type="match status" value="1"/>
</dbReference>
<dbReference type="InterPro" id="IPR011991">
    <property type="entry name" value="ArsR-like_HTH"/>
</dbReference>
<dbReference type="SUPFAM" id="SSF46785">
    <property type="entry name" value="Winged helix' DNA-binding domain"/>
    <property type="match status" value="1"/>
</dbReference>
<keyword evidence="2" id="KW-0238">DNA-binding</keyword>
<dbReference type="Pfam" id="PF01037">
    <property type="entry name" value="AsnC_trans_reg"/>
    <property type="match status" value="1"/>
</dbReference>
<dbReference type="Proteomes" id="UP000656723">
    <property type="component" value="Unassembled WGS sequence"/>
</dbReference>
<name>A0A8I0MI32_CITAM</name>
<dbReference type="OrthoDB" id="9809462at2"/>
<dbReference type="Pfam" id="PF13412">
    <property type="entry name" value="HTH_24"/>
    <property type="match status" value="1"/>
</dbReference>
<dbReference type="SMART" id="SM00344">
    <property type="entry name" value="HTH_ASNC"/>
    <property type="match status" value="1"/>
</dbReference>
<dbReference type="GO" id="GO:0043565">
    <property type="term" value="F:sequence-specific DNA binding"/>
    <property type="evidence" value="ECO:0007669"/>
    <property type="project" value="InterPro"/>
</dbReference>
<dbReference type="InterPro" id="IPR036388">
    <property type="entry name" value="WH-like_DNA-bd_sf"/>
</dbReference>
<dbReference type="PANTHER" id="PTHR30154">
    <property type="entry name" value="LEUCINE-RESPONSIVE REGULATORY PROTEIN"/>
    <property type="match status" value="1"/>
</dbReference>
<dbReference type="Gene3D" id="3.30.70.920">
    <property type="match status" value="1"/>
</dbReference>
<comment type="caution">
    <text evidence="6">The sequence shown here is derived from an EMBL/GenBank/DDBJ whole genome shotgun (WGS) entry which is preliminary data.</text>
</comment>
<dbReference type="InterPro" id="IPR019888">
    <property type="entry name" value="Tscrpt_reg_AsnC-like"/>
</dbReference>
<sequence>MRSPVSAFDKEKDSIRQTRHKPAELDAIDRKILSALAEDAGRSYTELSEIVNLSAPAVHDRVKRLKRDGVIKGTVAVLDGCKLGRTLLTFLVIDTSSYQATRALLQFTSRKEVEELHTVAGDGCVFIKVRAADTESLENFLMEIQSLEGVRSVRSYIALSTFLERGPSPD</sequence>
<evidence type="ECO:0000259" key="5">
    <source>
        <dbReference type="PROSITE" id="PS50956"/>
    </source>
</evidence>
<dbReference type="PROSITE" id="PS00519">
    <property type="entry name" value="HTH_ASNC_1"/>
    <property type="match status" value="1"/>
</dbReference>
<gene>
    <name evidence="6" type="ORF">FOT72_04560</name>
</gene>
<feature type="domain" description="HTH asnC-type" evidence="5">
    <location>
        <begin position="25"/>
        <end position="86"/>
    </location>
</feature>
<evidence type="ECO:0000313" key="7">
    <source>
        <dbReference type="Proteomes" id="UP000656723"/>
    </source>
</evidence>
<evidence type="ECO:0000256" key="4">
    <source>
        <dbReference type="SAM" id="MobiDB-lite"/>
    </source>
</evidence>
<feature type="region of interest" description="Disordered" evidence="4">
    <location>
        <begin position="1"/>
        <end position="20"/>
    </location>
</feature>
<keyword evidence="3" id="KW-0804">Transcription</keyword>
<dbReference type="GO" id="GO:0006355">
    <property type="term" value="P:regulation of DNA-templated transcription"/>
    <property type="evidence" value="ECO:0007669"/>
    <property type="project" value="UniProtKB-ARBA"/>
</dbReference>
<dbReference type="InterPro" id="IPR011008">
    <property type="entry name" value="Dimeric_a/b-barrel"/>
</dbReference>
<dbReference type="Gene3D" id="1.10.10.10">
    <property type="entry name" value="Winged helix-like DNA-binding domain superfamily/Winged helix DNA-binding domain"/>
    <property type="match status" value="1"/>
</dbReference>
<dbReference type="PRINTS" id="PR00033">
    <property type="entry name" value="HTHASNC"/>
</dbReference>
<dbReference type="InterPro" id="IPR036390">
    <property type="entry name" value="WH_DNA-bd_sf"/>
</dbReference>
<dbReference type="GO" id="GO:0043200">
    <property type="term" value="P:response to amino acid"/>
    <property type="evidence" value="ECO:0007669"/>
    <property type="project" value="TreeGrafter"/>
</dbReference>
<dbReference type="PROSITE" id="PS50956">
    <property type="entry name" value="HTH_ASNC_2"/>
    <property type="match status" value="1"/>
</dbReference>
<keyword evidence="1" id="KW-0805">Transcription regulation</keyword>
<dbReference type="InterPro" id="IPR019887">
    <property type="entry name" value="Tscrpt_reg_AsnC/Lrp_C"/>
</dbReference>